<dbReference type="InterPro" id="IPR027417">
    <property type="entry name" value="P-loop_NTPase"/>
</dbReference>
<reference evidence="2 3" key="1">
    <citation type="submission" date="2011-04" db="EMBL/GenBank/DDBJ databases">
        <title>The Genome Sequence of Clostridium citroniae WAL-19142.</title>
        <authorList>
            <consortium name="The Broad Institute Genome Sequencing Platform"/>
            <person name="Earl A."/>
            <person name="Ward D."/>
            <person name="Feldgarden M."/>
            <person name="Gevers D."/>
            <person name="Warren Y.A."/>
            <person name="Tyrrell K.L."/>
            <person name="Citron D.M."/>
            <person name="Goldstein E.J."/>
            <person name="Daigneault M."/>
            <person name="Allen-Vercoe E."/>
            <person name="Young S.K."/>
            <person name="Zeng Q."/>
            <person name="Gargeya S."/>
            <person name="Fitzgerald M."/>
            <person name="Haas B."/>
            <person name="Abouelleil A."/>
            <person name="Alvarado L."/>
            <person name="Arachchi H.M."/>
            <person name="Berlin A."/>
            <person name="Brown A."/>
            <person name="Chapman S.B."/>
            <person name="Chen Z."/>
            <person name="Dunbar C."/>
            <person name="Freedman E."/>
            <person name="Gearin G."/>
            <person name="Gellesch M."/>
            <person name="Goldberg J."/>
            <person name="Griggs A."/>
            <person name="Gujja S."/>
            <person name="Heilman E.R."/>
            <person name="Heiman D."/>
            <person name="Howarth C."/>
            <person name="Larson L."/>
            <person name="Lui A."/>
            <person name="MacDonald P.J."/>
            <person name="Mehta T."/>
            <person name="Montmayeur A."/>
            <person name="Murphy C."/>
            <person name="Neiman D."/>
            <person name="Pearson M."/>
            <person name="Priest M."/>
            <person name="Roberts A."/>
            <person name="Saif S."/>
            <person name="Shea T."/>
            <person name="Shenoy N."/>
            <person name="Sisk P."/>
            <person name="Stolte C."/>
            <person name="Sykes S."/>
            <person name="White J."/>
            <person name="Yandava C."/>
            <person name="Wortman J."/>
            <person name="Nusbaum C."/>
            <person name="Birren B."/>
        </authorList>
    </citation>
    <scope>NUCLEOTIDE SEQUENCE [LARGE SCALE GENOMIC DNA]</scope>
    <source>
        <strain evidence="2 3">WAL-19142</strain>
    </source>
</reference>
<comment type="caution">
    <text evidence="2">The sequence shown here is derived from an EMBL/GenBank/DDBJ whole genome shotgun (WGS) entry which is preliminary data.</text>
</comment>
<dbReference type="GeneID" id="93161790"/>
<organism evidence="2 3">
    <name type="scientific">[Clostridium] citroniae WAL-19142</name>
    <dbReference type="NCBI Taxonomy" id="742734"/>
    <lineage>
        <taxon>Bacteria</taxon>
        <taxon>Bacillati</taxon>
        <taxon>Bacillota</taxon>
        <taxon>Clostridia</taxon>
        <taxon>Lachnospirales</taxon>
        <taxon>Lachnospiraceae</taxon>
        <taxon>Enterocloster</taxon>
    </lineage>
</organism>
<dbReference type="PANTHER" id="PTHR42759">
    <property type="entry name" value="MOXR FAMILY PROTEIN"/>
    <property type="match status" value="1"/>
</dbReference>
<dbReference type="PANTHER" id="PTHR42759:SF1">
    <property type="entry name" value="MAGNESIUM-CHELATASE SUBUNIT CHLD"/>
    <property type="match status" value="1"/>
</dbReference>
<accession>A0A0J9C580</accession>
<dbReference type="SUPFAM" id="SSF52540">
    <property type="entry name" value="P-loop containing nucleoside triphosphate hydrolases"/>
    <property type="match status" value="1"/>
</dbReference>
<dbReference type="OrthoDB" id="9771792at2"/>
<sequence length="306" mass="34324">MIDFLKEEHVNSDIIRGIEGFRADYPADAGDQERIPAPKCQYYGREIWEQAAAALLCGQNLLLAGPKATGKNILAENLAAAFGRPLWDISFHVNMDGAALIGADTFEDNRVVFRPGPVSCCGVSGGFGILDEINMARNEALAVLHSILDFRRVIDVPGYNRIRLREETRFIATMNYGYAGTRELNEALASRFVVINMPVISQDSLERLLRTQFPRLRDKYARQFALLFQEIRIKCQSGEISTKPLDLRGLLSALELMEMGVGAYQALDMGITNKSFDPYEQTLIRDMIRSRIPKGLDGEKLFSERI</sequence>
<dbReference type="RefSeq" id="WP_045092856.1">
    <property type="nucleotide sequence ID" value="NZ_KQ235877.1"/>
</dbReference>
<dbReference type="Pfam" id="PF07728">
    <property type="entry name" value="AAA_5"/>
    <property type="match status" value="1"/>
</dbReference>
<dbReference type="InterPro" id="IPR011704">
    <property type="entry name" value="ATPase_dyneun-rel_AAA"/>
</dbReference>
<gene>
    <name evidence="2" type="ORF">HMPREF9470_02268</name>
</gene>
<evidence type="ECO:0000259" key="1">
    <source>
        <dbReference type="Pfam" id="PF07728"/>
    </source>
</evidence>
<dbReference type="GO" id="GO:0005524">
    <property type="term" value="F:ATP binding"/>
    <property type="evidence" value="ECO:0007669"/>
    <property type="project" value="InterPro"/>
</dbReference>
<dbReference type="Gene3D" id="3.40.50.300">
    <property type="entry name" value="P-loop containing nucleotide triphosphate hydrolases"/>
    <property type="match status" value="1"/>
</dbReference>
<feature type="domain" description="ATPase dynein-related AAA" evidence="1">
    <location>
        <begin position="60"/>
        <end position="192"/>
    </location>
</feature>
<dbReference type="AlphaFoldDB" id="A0A0J9C580"/>
<evidence type="ECO:0000313" key="2">
    <source>
        <dbReference type="EMBL" id="KMW20253.1"/>
    </source>
</evidence>
<name>A0A0J9C580_9FIRM</name>
<dbReference type="PATRIC" id="fig|742734.4.peg.2442"/>
<dbReference type="InterPro" id="IPR050764">
    <property type="entry name" value="CbbQ/NirQ/NorQ/GpvN"/>
</dbReference>
<dbReference type="EMBL" id="ADLK01000019">
    <property type="protein sequence ID" value="KMW20253.1"/>
    <property type="molecule type" value="Genomic_DNA"/>
</dbReference>
<dbReference type="Proteomes" id="UP000037392">
    <property type="component" value="Unassembled WGS sequence"/>
</dbReference>
<proteinExistence type="predicted"/>
<dbReference type="GO" id="GO:0016887">
    <property type="term" value="F:ATP hydrolysis activity"/>
    <property type="evidence" value="ECO:0007669"/>
    <property type="project" value="InterPro"/>
</dbReference>
<evidence type="ECO:0000313" key="3">
    <source>
        <dbReference type="Proteomes" id="UP000037392"/>
    </source>
</evidence>
<protein>
    <recommendedName>
        <fullName evidence="1">ATPase dynein-related AAA domain-containing protein</fullName>
    </recommendedName>
</protein>